<dbReference type="InterPro" id="IPR003439">
    <property type="entry name" value="ABC_transporter-like_ATP-bd"/>
</dbReference>
<dbReference type="InterPro" id="IPR027417">
    <property type="entry name" value="P-loop_NTPase"/>
</dbReference>
<keyword evidence="3" id="KW-0547">Nucleotide-binding</keyword>
<dbReference type="EMBL" id="JAUTXY010000004">
    <property type="protein sequence ID" value="MEE2057984.1"/>
    <property type="molecule type" value="Genomic_DNA"/>
</dbReference>
<evidence type="ECO:0000256" key="4">
    <source>
        <dbReference type="ARBA" id="ARBA00022840"/>
    </source>
</evidence>
<feature type="domain" description="ABC transporter" evidence="5">
    <location>
        <begin position="8"/>
        <end position="211"/>
    </location>
</feature>
<evidence type="ECO:0000256" key="2">
    <source>
        <dbReference type="ARBA" id="ARBA00022448"/>
    </source>
</evidence>
<gene>
    <name evidence="6" type="ORF">Q7514_10665</name>
</gene>
<organism evidence="6 7">
    <name type="scientific">Rhodococcus artemisiae</name>
    <dbReference type="NCBI Taxonomy" id="714159"/>
    <lineage>
        <taxon>Bacteria</taxon>
        <taxon>Bacillati</taxon>
        <taxon>Actinomycetota</taxon>
        <taxon>Actinomycetes</taxon>
        <taxon>Mycobacteriales</taxon>
        <taxon>Nocardiaceae</taxon>
        <taxon>Rhodococcus</taxon>
    </lineage>
</organism>
<proteinExistence type="inferred from homology"/>
<comment type="caution">
    <text evidence="6">The sequence shown here is derived from an EMBL/GenBank/DDBJ whole genome shotgun (WGS) entry which is preliminary data.</text>
</comment>
<dbReference type="PROSITE" id="PS00211">
    <property type="entry name" value="ABC_TRANSPORTER_1"/>
    <property type="match status" value="1"/>
</dbReference>
<comment type="similarity">
    <text evidence="1">Belongs to the ABC transporter superfamily.</text>
</comment>
<dbReference type="GO" id="GO:0005524">
    <property type="term" value="F:ATP binding"/>
    <property type="evidence" value="ECO:0007669"/>
    <property type="project" value="UniProtKB-KW"/>
</dbReference>
<accession>A0ABU7L8V8</accession>
<keyword evidence="2" id="KW-0813">Transport</keyword>
<keyword evidence="7" id="KW-1185">Reference proteome</keyword>
<evidence type="ECO:0000256" key="3">
    <source>
        <dbReference type="ARBA" id="ARBA00022741"/>
    </source>
</evidence>
<reference evidence="6 7" key="1">
    <citation type="submission" date="2023-07" db="EMBL/GenBank/DDBJ databases">
        <authorList>
            <person name="Girao M."/>
            <person name="Carvalho M.F."/>
        </authorList>
    </citation>
    <scope>NUCLEOTIDE SEQUENCE [LARGE SCALE GENOMIC DNA]</scope>
    <source>
        <strain evidence="6 7">YIM65754</strain>
    </source>
</reference>
<dbReference type="PROSITE" id="PS50893">
    <property type="entry name" value="ABC_TRANSPORTER_2"/>
    <property type="match status" value="1"/>
</dbReference>
<dbReference type="RefSeq" id="WP_330133223.1">
    <property type="nucleotide sequence ID" value="NZ_JAUTXY010000004.1"/>
</dbReference>
<name>A0ABU7L8V8_9NOCA</name>
<dbReference type="PANTHER" id="PTHR43335">
    <property type="entry name" value="ABC TRANSPORTER, ATP-BINDING PROTEIN"/>
    <property type="match status" value="1"/>
</dbReference>
<dbReference type="Pfam" id="PF00005">
    <property type="entry name" value="ABC_tran"/>
    <property type="match status" value="1"/>
</dbReference>
<protein>
    <submittedName>
        <fullName evidence="6">ABC transporter ATP-binding protein</fullName>
    </submittedName>
</protein>
<dbReference type="PANTHER" id="PTHR43335:SF11">
    <property type="entry name" value="ABC TRANSPORTER RELATED"/>
    <property type="match status" value="1"/>
</dbReference>
<keyword evidence="4 6" id="KW-0067">ATP-binding</keyword>
<dbReference type="InterPro" id="IPR017871">
    <property type="entry name" value="ABC_transporter-like_CS"/>
</dbReference>
<dbReference type="SUPFAM" id="SSF52540">
    <property type="entry name" value="P-loop containing nucleoside triphosphate hydrolases"/>
    <property type="match status" value="1"/>
</dbReference>
<evidence type="ECO:0000313" key="7">
    <source>
        <dbReference type="Proteomes" id="UP001336020"/>
    </source>
</evidence>
<evidence type="ECO:0000313" key="6">
    <source>
        <dbReference type="EMBL" id="MEE2057984.1"/>
    </source>
</evidence>
<dbReference type="Gene3D" id="3.40.50.300">
    <property type="entry name" value="P-loop containing nucleotide triphosphate hydrolases"/>
    <property type="match status" value="1"/>
</dbReference>
<evidence type="ECO:0000259" key="5">
    <source>
        <dbReference type="PROSITE" id="PS50893"/>
    </source>
</evidence>
<sequence length="213" mass="22597">MSSHNHVVSVRDAERHFGGLRVFTELSLDVAAGQCCAIVGANGAGKSTLLRCVIGAERLDHGSITVDGDPVDESSPGFRAAVAAVVGDVEVFAHLTTHEHLQLVATAHGVPDPYGQASRVLEDVGLLDAADQLPVTMSSGQRRRLGLASAFVRPRRLLVLDEPEQHLDVGGRTWLADAIRDEKRAGTTVLLASHDAALVDCVADLTVDADSWR</sequence>
<dbReference type="Proteomes" id="UP001336020">
    <property type="component" value="Unassembled WGS sequence"/>
</dbReference>
<evidence type="ECO:0000256" key="1">
    <source>
        <dbReference type="ARBA" id="ARBA00005417"/>
    </source>
</evidence>
<dbReference type="InterPro" id="IPR003593">
    <property type="entry name" value="AAA+_ATPase"/>
</dbReference>
<dbReference type="SMART" id="SM00382">
    <property type="entry name" value="AAA"/>
    <property type="match status" value="1"/>
</dbReference>